<proteinExistence type="predicted"/>
<evidence type="ECO:0000313" key="2">
    <source>
        <dbReference type="Proteomes" id="UP000194236"/>
    </source>
</evidence>
<organism evidence="1 2">
    <name type="scientific">Euroglyphus maynei</name>
    <name type="common">Mayne's house dust mite</name>
    <dbReference type="NCBI Taxonomy" id="6958"/>
    <lineage>
        <taxon>Eukaryota</taxon>
        <taxon>Metazoa</taxon>
        <taxon>Ecdysozoa</taxon>
        <taxon>Arthropoda</taxon>
        <taxon>Chelicerata</taxon>
        <taxon>Arachnida</taxon>
        <taxon>Acari</taxon>
        <taxon>Acariformes</taxon>
        <taxon>Sarcoptiformes</taxon>
        <taxon>Astigmata</taxon>
        <taxon>Psoroptidia</taxon>
        <taxon>Analgoidea</taxon>
        <taxon>Pyroglyphidae</taxon>
        <taxon>Pyroglyphinae</taxon>
        <taxon>Euroglyphus</taxon>
    </lineage>
</organism>
<sequence>MNIYLPSGLNTHYKHSPRLEWIEFICYYASVISL</sequence>
<dbReference type="AlphaFoldDB" id="A0A1Y3AWN2"/>
<reference evidence="1 2" key="1">
    <citation type="submission" date="2017-03" db="EMBL/GenBank/DDBJ databases">
        <title>Genome Survey of Euroglyphus maynei.</title>
        <authorList>
            <person name="Arlian L.G."/>
            <person name="Morgan M.S."/>
            <person name="Rider S.D."/>
        </authorList>
    </citation>
    <scope>NUCLEOTIDE SEQUENCE [LARGE SCALE GENOMIC DNA]</scope>
    <source>
        <strain evidence="1">Arlian Lab</strain>
        <tissue evidence="1">Whole body</tissue>
    </source>
</reference>
<dbReference type="Proteomes" id="UP000194236">
    <property type="component" value="Unassembled WGS sequence"/>
</dbReference>
<protein>
    <submittedName>
        <fullName evidence="1">Uncharacterized protein</fullName>
    </submittedName>
</protein>
<evidence type="ECO:0000313" key="1">
    <source>
        <dbReference type="EMBL" id="OTF72043.1"/>
    </source>
</evidence>
<gene>
    <name evidence="1" type="ORF">BLA29_015443</name>
</gene>
<name>A0A1Y3AWN2_EURMA</name>
<comment type="caution">
    <text evidence="1">The sequence shown here is derived from an EMBL/GenBank/DDBJ whole genome shotgun (WGS) entry which is preliminary data.</text>
</comment>
<dbReference type="EMBL" id="MUJZ01058187">
    <property type="protein sequence ID" value="OTF72043.1"/>
    <property type="molecule type" value="Genomic_DNA"/>
</dbReference>
<keyword evidence="2" id="KW-1185">Reference proteome</keyword>
<feature type="non-terminal residue" evidence="1">
    <location>
        <position position="34"/>
    </location>
</feature>
<accession>A0A1Y3AWN2</accession>